<dbReference type="eggNOG" id="KOG2699">
    <property type="taxonomic scope" value="Eukaryota"/>
</dbReference>
<evidence type="ECO:0000313" key="4">
    <source>
        <dbReference type="Proteomes" id="UP000027135"/>
    </source>
</evidence>
<dbReference type="CDD" id="cd17075">
    <property type="entry name" value="UBX1_UBXN9"/>
    <property type="match status" value="1"/>
</dbReference>
<reference evidence="3 4" key="1">
    <citation type="journal article" date="2014" name="Nat. Commun.">
        <title>Molecular traces of alternative social organization in a termite genome.</title>
        <authorList>
            <person name="Terrapon N."/>
            <person name="Li C."/>
            <person name="Robertson H.M."/>
            <person name="Ji L."/>
            <person name="Meng X."/>
            <person name="Booth W."/>
            <person name="Chen Z."/>
            <person name="Childers C.P."/>
            <person name="Glastad K.M."/>
            <person name="Gokhale K."/>
            <person name="Gowin J."/>
            <person name="Gronenberg W."/>
            <person name="Hermansen R.A."/>
            <person name="Hu H."/>
            <person name="Hunt B.G."/>
            <person name="Huylmans A.K."/>
            <person name="Khalil S.M."/>
            <person name="Mitchell R.D."/>
            <person name="Munoz-Torres M.C."/>
            <person name="Mustard J.A."/>
            <person name="Pan H."/>
            <person name="Reese J.T."/>
            <person name="Scharf M.E."/>
            <person name="Sun F."/>
            <person name="Vogel H."/>
            <person name="Xiao J."/>
            <person name="Yang W."/>
            <person name="Yang Z."/>
            <person name="Yang Z."/>
            <person name="Zhou J."/>
            <person name="Zhu J."/>
            <person name="Brent C.S."/>
            <person name="Elsik C.G."/>
            <person name="Goodisman M.A."/>
            <person name="Liberles D.A."/>
            <person name="Roe R.M."/>
            <person name="Vargo E.L."/>
            <person name="Vilcinskas A."/>
            <person name="Wang J."/>
            <person name="Bornberg-Bauer E."/>
            <person name="Korb J."/>
            <person name="Zhang G."/>
            <person name="Liebig J."/>
        </authorList>
    </citation>
    <scope>NUCLEOTIDE SEQUENCE [LARGE SCALE GENOMIC DNA]</scope>
    <source>
        <tissue evidence="3">Whole organism</tissue>
    </source>
</reference>
<dbReference type="CDD" id="cd16105">
    <property type="entry name" value="Ubl_ASPSCR1_like"/>
    <property type="match status" value="1"/>
</dbReference>
<dbReference type="InterPro" id="IPR021569">
    <property type="entry name" value="TUG-UBL1"/>
</dbReference>
<dbReference type="Pfam" id="PF11470">
    <property type="entry name" value="TUG-UBL1"/>
    <property type="match status" value="1"/>
</dbReference>
<dbReference type="OrthoDB" id="440781at2759"/>
<evidence type="ECO:0000256" key="1">
    <source>
        <dbReference type="SAM" id="MobiDB-lite"/>
    </source>
</evidence>
<dbReference type="OMA" id="APKYDWG"/>
<dbReference type="InterPro" id="IPR059238">
    <property type="entry name" value="UBX1_UBXN9"/>
</dbReference>
<dbReference type="GO" id="GO:0006886">
    <property type="term" value="P:intracellular protein transport"/>
    <property type="evidence" value="ECO:0007669"/>
    <property type="project" value="TreeGrafter"/>
</dbReference>
<protein>
    <submittedName>
        <fullName evidence="3">Tether containing UBX domain for GLUT4</fullName>
    </submittedName>
</protein>
<accession>A0A067QZ39</accession>
<dbReference type="EMBL" id="KK852815">
    <property type="protein sequence ID" value="KDR15814.1"/>
    <property type="molecule type" value="Genomic_DNA"/>
</dbReference>
<feature type="region of interest" description="Disordered" evidence="1">
    <location>
        <begin position="168"/>
        <end position="207"/>
    </location>
</feature>
<evidence type="ECO:0000313" key="3">
    <source>
        <dbReference type="EMBL" id="KDR15814.1"/>
    </source>
</evidence>
<dbReference type="PANTHER" id="PTHR46467:SF1">
    <property type="entry name" value="TETHER CONTAINING UBX DOMAIN FOR GLUT4"/>
    <property type="match status" value="1"/>
</dbReference>
<dbReference type="PROSITE" id="PS50033">
    <property type="entry name" value="UBX"/>
    <property type="match status" value="1"/>
</dbReference>
<dbReference type="FunCoup" id="A0A067QZ39">
    <property type="interactions" value="865"/>
</dbReference>
<dbReference type="GO" id="GO:0012506">
    <property type="term" value="C:vesicle membrane"/>
    <property type="evidence" value="ECO:0007669"/>
    <property type="project" value="TreeGrafter"/>
</dbReference>
<dbReference type="STRING" id="136037.A0A067QZ39"/>
<evidence type="ECO:0000259" key="2">
    <source>
        <dbReference type="PROSITE" id="PS50033"/>
    </source>
</evidence>
<sequence>MAAINCVIVLAPNGRRQNVKVTPNTTILQVLEEVCRKQGFKPEEYDIKHHNHVLDTTSVIRFSGLPNNAQLEMAAAQKARQETTVILGLQLETGDRLMGDFHPTDSLWDVINKLCSEEADPNSNPVIIYMRKEIFGMKALEETTLRSLGLTGGRAMLRFLHRTPEELHHQANVSGPLPQRSVANFPPQNASESNTSPEQSPIIKTSLLDPGCSSAAGTIDSSSSGLTESPTVASMSVIQSTAENVNQNISMEISAGSISSYSMQMVLENQKEGIESNDLSMETSAVSSDATLSLSDHKEPNEVILLGERNAIAFSLEVAQTVPYEDLPDDFFELTVEDARSLLSDLKRRREEMEETSLVTSAQRSLEESKRVLSLLNQYRRAVIRIHFPDRTVLQGIFLPLETISTVMDFVRSHLEDPKTEFHLYTTPPKNILTPEMRLFDAGCVPSAMVHFGTKDTLTSGSKTYLQGAILTQLTSPSAATLAAYRSRGIEPGVHAVSSPALSQSKCCGRI</sequence>
<dbReference type="AlphaFoldDB" id="A0A067QZ39"/>
<dbReference type="Proteomes" id="UP000027135">
    <property type="component" value="Unassembled WGS sequence"/>
</dbReference>
<dbReference type="Pfam" id="PF00789">
    <property type="entry name" value="UBX"/>
    <property type="match status" value="1"/>
</dbReference>
<dbReference type="InParanoid" id="A0A067QZ39"/>
<dbReference type="CDD" id="cd16118">
    <property type="entry name" value="UBX2_UBXN9"/>
    <property type="match status" value="1"/>
</dbReference>
<dbReference type="PANTHER" id="PTHR46467">
    <property type="entry name" value="TETHER CONTAINING UBX DOMAIN FOR GLUT4"/>
    <property type="match status" value="1"/>
</dbReference>
<dbReference type="FunFam" id="3.10.20.90:FF:000204">
    <property type="entry name" value="tether containing UBX domain for GLUT4"/>
    <property type="match status" value="1"/>
</dbReference>
<name>A0A067QZ39_ZOONE</name>
<dbReference type="InterPro" id="IPR029071">
    <property type="entry name" value="Ubiquitin-like_domsf"/>
</dbReference>
<dbReference type="GO" id="GO:0005737">
    <property type="term" value="C:cytoplasm"/>
    <property type="evidence" value="ECO:0007669"/>
    <property type="project" value="TreeGrafter"/>
</dbReference>
<feature type="domain" description="UBX" evidence="2">
    <location>
        <begin position="377"/>
        <end position="452"/>
    </location>
</feature>
<feature type="compositionally biased region" description="Polar residues" evidence="1">
    <location>
        <begin position="186"/>
        <end position="203"/>
    </location>
</feature>
<dbReference type="GO" id="GO:0042593">
    <property type="term" value="P:glucose homeostasis"/>
    <property type="evidence" value="ECO:0007669"/>
    <property type="project" value="TreeGrafter"/>
</dbReference>
<keyword evidence="4" id="KW-1185">Reference proteome</keyword>
<gene>
    <name evidence="3" type="ORF">L798_10439</name>
</gene>
<proteinExistence type="predicted"/>
<dbReference type="GO" id="GO:0005634">
    <property type="term" value="C:nucleus"/>
    <property type="evidence" value="ECO:0007669"/>
    <property type="project" value="TreeGrafter"/>
</dbReference>
<organism evidence="3 4">
    <name type="scientific">Zootermopsis nevadensis</name>
    <name type="common">Dampwood termite</name>
    <dbReference type="NCBI Taxonomy" id="136037"/>
    <lineage>
        <taxon>Eukaryota</taxon>
        <taxon>Metazoa</taxon>
        <taxon>Ecdysozoa</taxon>
        <taxon>Arthropoda</taxon>
        <taxon>Hexapoda</taxon>
        <taxon>Insecta</taxon>
        <taxon>Pterygota</taxon>
        <taxon>Neoptera</taxon>
        <taxon>Polyneoptera</taxon>
        <taxon>Dictyoptera</taxon>
        <taxon>Blattodea</taxon>
        <taxon>Blattoidea</taxon>
        <taxon>Termitoidae</taxon>
        <taxon>Termopsidae</taxon>
        <taxon>Zootermopsis</taxon>
    </lineage>
</organism>
<dbReference type="SUPFAM" id="SSF54236">
    <property type="entry name" value="Ubiquitin-like"/>
    <property type="match status" value="2"/>
</dbReference>
<dbReference type="Gene3D" id="3.10.20.90">
    <property type="entry name" value="Phosphatidylinositol 3-kinase Catalytic Subunit, Chain A, domain 1"/>
    <property type="match status" value="2"/>
</dbReference>
<dbReference type="InterPro" id="IPR001012">
    <property type="entry name" value="UBX_dom"/>
</dbReference>